<name>A0AAV3NYA6_LITER</name>
<gene>
    <name evidence="2" type="ORF">LIER_35926</name>
</gene>
<feature type="compositionally biased region" description="Low complexity" evidence="1">
    <location>
        <begin position="139"/>
        <end position="149"/>
    </location>
</feature>
<reference evidence="2 3" key="1">
    <citation type="submission" date="2024-01" db="EMBL/GenBank/DDBJ databases">
        <title>The complete chloroplast genome sequence of Lithospermum erythrorhizon: insights into the phylogenetic relationship among Boraginaceae species and the maternal lineages of purple gromwells.</title>
        <authorList>
            <person name="Okada T."/>
            <person name="Watanabe K."/>
        </authorList>
    </citation>
    <scope>NUCLEOTIDE SEQUENCE [LARGE SCALE GENOMIC DNA]</scope>
</reference>
<feature type="region of interest" description="Disordered" evidence="1">
    <location>
        <begin position="106"/>
        <end position="237"/>
    </location>
</feature>
<protein>
    <submittedName>
        <fullName evidence="2">Uncharacterized protein</fullName>
    </submittedName>
</protein>
<comment type="caution">
    <text evidence="2">The sequence shown here is derived from an EMBL/GenBank/DDBJ whole genome shotgun (WGS) entry which is preliminary data.</text>
</comment>
<keyword evidence="3" id="KW-1185">Reference proteome</keyword>
<proteinExistence type="predicted"/>
<feature type="region of interest" description="Disordered" evidence="1">
    <location>
        <begin position="1"/>
        <end position="25"/>
    </location>
</feature>
<accession>A0AAV3NYA6</accession>
<organism evidence="2 3">
    <name type="scientific">Lithospermum erythrorhizon</name>
    <name type="common">Purple gromwell</name>
    <name type="synonym">Lithospermum officinale var. erythrorhizon</name>
    <dbReference type="NCBI Taxonomy" id="34254"/>
    <lineage>
        <taxon>Eukaryota</taxon>
        <taxon>Viridiplantae</taxon>
        <taxon>Streptophyta</taxon>
        <taxon>Embryophyta</taxon>
        <taxon>Tracheophyta</taxon>
        <taxon>Spermatophyta</taxon>
        <taxon>Magnoliopsida</taxon>
        <taxon>eudicotyledons</taxon>
        <taxon>Gunneridae</taxon>
        <taxon>Pentapetalae</taxon>
        <taxon>asterids</taxon>
        <taxon>lamiids</taxon>
        <taxon>Boraginales</taxon>
        <taxon>Boraginaceae</taxon>
        <taxon>Boraginoideae</taxon>
        <taxon>Lithospermeae</taxon>
        <taxon>Lithospermum</taxon>
    </lineage>
</organism>
<feature type="compositionally biased region" description="Polar residues" evidence="1">
    <location>
        <begin position="223"/>
        <end position="237"/>
    </location>
</feature>
<evidence type="ECO:0000313" key="2">
    <source>
        <dbReference type="EMBL" id="GAA0144412.1"/>
    </source>
</evidence>
<feature type="compositionally biased region" description="Basic residues" evidence="1">
    <location>
        <begin position="186"/>
        <end position="196"/>
    </location>
</feature>
<dbReference type="EMBL" id="BAABME010016088">
    <property type="protein sequence ID" value="GAA0144412.1"/>
    <property type="molecule type" value="Genomic_DNA"/>
</dbReference>
<evidence type="ECO:0000313" key="3">
    <source>
        <dbReference type="Proteomes" id="UP001454036"/>
    </source>
</evidence>
<dbReference type="Proteomes" id="UP001454036">
    <property type="component" value="Unassembled WGS sequence"/>
</dbReference>
<dbReference type="AlphaFoldDB" id="A0AAV3NYA6"/>
<sequence>MEPKCENSAGDKGSGELGAFRGKNEVGGDVEMVEQNCNDALLVEEGVVGMDVQNQENGEVGVKESIFIKHDSGGKEFLKKSGVGDGGDCELKSVDEDKIDEKVRGCVSGDNNVEGKVDVEMSEQNGDDTEAKEKKVEENMVLNENNGGENVEEADGMQTQEKSGTGRKRGLKKKVLDEDLDEGNVGKRRGRKRKGNKGSGQKEQPMKGKQNASNDDEGEDINASASSNGKCTVNVKT</sequence>
<evidence type="ECO:0000256" key="1">
    <source>
        <dbReference type="SAM" id="MobiDB-lite"/>
    </source>
</evidence>
<feature type="compositionally biased region" description="Basic and acidic residues" evidence="1">
    <location>
        <begin position="129"/>
        <end position="138"/>
    </location>
</feature>